<dbReference type="STRING" id="926561.GCA_000379025_00563"/>
<dbReference type="InterPro" id="IPR006901">
    <property type="entry name" value="TrmK"/>
</dbReference>
<dbReference type="Proteomes" id="UP000295832">
    <property type="component" value="Unassembled WGS sequence"/>
</dbReference>
<dbReference type="EMBL" id="SOEG01000016">
    <property type="protein sequence ID" value="TDX51047.1"/>
    <property type="molecule type" value="Genomic_DNA"/>
</dbReference>
<keyword evidence="1" id="KW-0808">Transferase</keyword>
<dbReference type="AlphaFoldDB" id="A0A4R8H3C4"/>
<dbReference type="Gene3D" id="3.40.50.150">
    <property type="entry name" value="Vaccinia Virus protein VP39"/>
    <property type="match status" value="1"/>
</dbReference>
<proteinExistence type="predicted"/>
<keyword evidence="2" id="KW-1185">Reference proteome</keyword>
<dbReference type="PIRSF" id="PIRSF018637">
    <property type="entry name" value="TrmK"/>
    <property type="match status" value="1"/>
</dbReference>
<dbReference type="GO" id="GO:0160105">
    <property type="term" value="F:tRNA (adenine(22)-N1)-methyltransferase activity"/>
    <property type="evidence" value="ECO:0007669"/>
    <property type="project" value="InterPro"/>
</dbReference>
<dbReference type="PANTHER" id="PTHR38451:SF1">
    <property type="entry name" value="TRNA (ADENINE(22)-N(1))-METHYLTRANSFERASE"/>
    <property type="match status" value="1"/>
</dbReference>
<dbReference type="SUPFAM" id="SSF53335">
    <property type="entry name" value="S-adenosyl-L-methionine-dependent methyltransferases"/>
    <property type="match status" value="1"/>
</dbReference>
<dbReference type="RefSeq" id="WP_134117087.1">
    <property type="nucleotide sequence ID" value="NZ_SOEG01000016.1"/>
</dbReference>
<organism evidence="1 2">
    <name type="scientific">Orenia marismortui</name>
    <dbReference type="NCBI Taxonomy" id="46469"/>
    <lineage>
        <taxon>Bacteria</taxon>
        <taxon>Bacillati</taxon>
        <taxon>Bacillota</taxon>
        <taxon>Clostridia</taxon>
        <taxon>Halanaerobiales</taxon>
        <taxon>Halobacteroidaceae</taxon>
        <taxon>Orenia</taxon>
    </lineage>
</organism>
<keyword evidence="1" id="KW-0489">Methyltransferase</keyword>
<protein>
    <submittedName>
        <fullName evidence="1">tRNA (Adenine22-N1)-methyltransferase</fullName>
    </submittedName>
</protein>
<accession>A0A4R8H3C4</accession>
<dbReference type="InterPro" id="IPR029063">
    <property type="entry name" value="SAM-dependent_MTases_sf"/>
</dbReference>
<evidence type="ECO:0000313" key="1">
    <source>
        <dbReference type="EMBL" id="TDX51047.1"/>
    </source>
</evidence>
<name>A0A4R8H3C4_9FIRM</name>
<reference evidence="1 2" key="1">
    <citation type="submission" date="2019-03" db="EMBL/GenBank/DDBJ databases">
        <title>Subsurface microbial communities from deep shales in Ohio and West Virginia, USA.</title>
        <authorList>
            <person name="Wrighton K."/>
        </authorList>
    </citation>
    <scope>NUCLEOTIDE SEQUENCE [LARGE SCALE GENOMIC DNA]</scope>
    <source>
        <strain evidence="1 2">MSL 6dP</strain>
    </source>
</reference>
<evidence type="ECO:0000313" key="2">
    <source>
        <dbReference type="Proteomes" id="UP000295832"/>
    </source>
</evidence>
<sequence length="229" mass="25873">MNLSPRLKKVIELLDLPANTADIGTDHAYVPIYLASNTDCSKLIASDYNKQPCQAALKHIHQAGLEDRVEVRQGSGLSVLDQNEVSQVIIAGMGSRTIINILEDDYNLAQGLEKLVLQPMAGAGSLRKWLANNNFKIVDEALVREDDRLYQIIAARPGNMKINNEFILELGPKLLENRTSLLNYYFNELEKKWQEVIDKISENDAENPKINYLKTKIRNLAELRSELKI</sequence>
<comment type="caution">
    <text evidence="1">The sequence shown here is derived from an EMBL/GenBank/DDBJ whole genome shotgun (WGS) entry which is preliminary data.</text>
</comment>
<dbReference type="Pfam" id="PF12847">
    <property type="entry name" value="Methyltransf_18"/>
    <property type="match status" value="1"/>
</dbReference>
<gene>
    <name evidence="1" type="ORF">C7959_11623</name>
</gene>
<dbReference type="PANTHER" id="PTHR38451">
    <property type="entry name" value="TRNA (ADENINE(22)-N(1))-METHYLTRANSFERASE"/>
    <property type="match status" value="1"/>
</dbReference>
<dbReference type="GO" id="GO:0032259">
    <property type="term" value="P:methylation"/>
    <property type="evidence" value="ECO:0007669"/>
    <property type="project" value="UniProtKB-KW"/>
</dbReference>